<dbReference type="PROSITE" id="PS51722">
    <property type="entry name" value="G_TR_2"/>
    <property type="match status" value="1"/>
</dbReference>
<evidence type="ECO:0000256" key="6">
    <source>
        <dbReference type="ARBA" id="ARBA00023134"/>
    </source>
</evidence>
<dbReference type="InterPro" id="IPR057335">
    <property type="entry name" value="Beta-barrel_SelB"/>
</dbReference>
<dbReference type="PANTHER" id="PTHR43721:SF22">
    <property type="entry name" value="ELONGATION FACTOR TU, MITOCHONDRIAL"/>
    <property type="match status" value="1"/>
</dbReference>
<dbReference type="InterPro" id="IPR005225">
    <property type="entry name" value="Small_GTP-bd"/>
</dbReference>
<evidence type="ECO:0000256" key="4">
    <source>
        <dbReference type="ARBA" id="ARBA00022741"/>
    </source>
</evidence>
<evidence type="ECO:0000256" key="5">
    <source>
        <dbReference type="ARBA" id="ARBA00022917"/>
    </source>
</evidence>
<evidence type="ECO:0000313" key="10">
    <source>
        <dbReference type="EMBL" id="MDO7785952.1"/>
    </source>
</evidence>
<dbReference type="Pfam" id="PF03144">
    <property type="entry name" value="GTP_EFTU_D2"/>
    <property type="match status" value="1"/>
</dbReference>
<sequence>MKHIIIGTAGHVDHGKTLLIKTLTGVETDRLKEEKERGISIELGFAQLKLPSGKQAGIVDVPGHERFIKNMLAGVGGIDLVLLIIAADEGVMPQTREHVDIIQLLQVKKGIVVITKADLVDDEWLEMVKEEVRDFIKGTVLAEAPLMAVSSTTGQGISELLAVIDKTVEDTEERTSTGKLRLPVDRVFSVTGFGTVVTGTLLSGRIIVGDAVEVMPQGNVYRVRSIQVHGKKVEQARAGQRTAVNLSGLEVHEVTRGSVVVAPKSVEPSYRMDVKFLLLEGTEKPLKNRARVRMYLGTDEILGRIRLLDRDELEPGQEVYAQLELEDEAIAGKGDRFVIRSYSPMRTIGGGTVIDANASKHKRFRPEVLEAIATKEMGEPDELVEQLLSAKQVLFTLEELALALNLPEEDIQQGTEKLLVEGNIKIIPTDKKDLYVSGYVYHQWGQEVKNMAEVYHQEHPLREGYPREELRSRKFSQINTKNFQYLLQAMESDGYIKLFEKTLSSSSFQGDLSDKYQRTVDSLLKSLRDGSLQPPSWTEIAKGHRLKESEAQEYLQYLLRKGLVVKLVDEELYLASHSFEQARTKIVNFLKENKEISVGQTRDLLNTSRKYALPLLETFDRERLTRRVGDNRVLI</sequence>
<name>A0AAW7Z9B2_9FIRM</name>
<evidence type="ECO:0000256" key="3">
    <source>
        <dbReference type="ARBA" id="ARBA00022490"/>
    </source>
</evidence>
<dbReference type="Gene3D" id="1.10.10.2770">
    <property type="match status" value="1"/>
</dbReference>
<keyword evidence="6" id="KW-0342">GTP-binding</keyword>
<dbReference type="InterPro" id="IPR015190">
    <property type="entry name" value="Elong_fac_SelB-wing-hlx_typ-2"/>
</dbReference>
<evidence type="ECO:0000256" key="7">
    <source>
        <dbReference type="ARBA" id="ARBA00025526"/>
    </source>
</evidence>
<dbReference type="InterPro" id="IPR036390">
    <property type="entry name" value="WH_DNA-bd_sf"/>
</dbReference>
<dbReference type="GO" id="GO:0005525">
    <property type="term" value="F:GTP binding"/>
    <property type="evidence" value="ECO:0007669"/>
    <property type="project" value="UniProtKB-KW"/>
</dbReference>
<dbReference type="InterPro" id="IPR036388">
    <property type="entry name" value="WH-like_DNA-bd_sf"/>
</dbReference>
<dbReference type="Gene3D" id="1.10.10.10">
    <property type="entry name" value="Winged helix-like DNA-binding domain superfamily/Winged helix DNA-binding domain"/>
    <property type="match status" value="1"/>
</dbReference>
<dbReference type="InterPro" id="IPR009000">
    <property type="entry name" value="Transl_B-barrel_sf"/>
</dbReference>
<dbReference type="Pfam" id="PF09107">
    <property type="entry name" value="WHD_3rd_SelB"/>
    <property type="match status" value="1"/>
</dbReference>
<evidence type="ECO:0000259" key="9">
    <source>
        <dbReference type="PROSITE" id="PS51722"/>
    </source>
</evidence>
<reference evidence="10" key="1">
    <citation type="journal article" date="2023" name="J. Hazard. Mater.">
        <title>Anaerobic biodegradation of pyrene and benzo[a]pyrene by a new sulfate-reducing Desulforamulus aquiferis strain DSA.</title>
        <authorList>
            <person name="Zhang Z."/>
            <person name="Sun J."/>
            <person name="Gong X."/>
            <person name="Wang C."/>
            <person name="Wang H."/>
        </authorList>
    </citation>
    <scope>NUCLEOTIDE SEQUENCE</scope>
    <source>
        <strain evidence="10">DSA</strain>
    </source>
</reference>
<dbReference type="EMBL" id="JARPTC010000002">
    <property type="protein sequence ID" value="MDO7785952.1"/>
    <property type="molecule type" value="Genomic_DNA"/>
</dbReference>
<dbReference type="SUPFAM" id="SSF50465">
    <property type="entry name" value="EF-Tu/eEF-1alpha/eIF2-gamma C-terminal domain"/>
    <property type="match status" value="1"/>
</dbReference>
<accession>A0AAW7Z9B2</accession>
<reference evidence="10" key="2">
    <citation type="submission" date="2023-03" db="EMBL/GenBank/DDBJ databases">
        <authorList>
            <person name="Zhang Z."/>
        </authorList>
    </citation>
    <scope>NUCLEOTIDE SEQUENCE</scope>
    <source>
        <strain evidence="10">DSA</strain>
    </source>
</reference>
<comment type="function">
    <text evidence="7">Translation factor necessary for the incorporation of selenocysteine into proteins. It probably replaces EF-Tu for the insertion of selenocysteine directed by the UGA codon. SelB binds GTP and GDP.</text>
</comment>
<dbReference type="GO" id="GO:0003746">
    <property type="term" value="F:translation elongation factor activity"/>
    <property type="evidence" value="ECO:0007669"/>
    <property type="project" value="UniProtKB-KW"/>
</dbReference>
<dbReference type="InterPro" id="IPR000795">
    <property type="entry name" value="T_Tr_GTP-bd_dom"/>
</dbReference>
<dbReference type="InterPro" id="IPR004535">
    <property type="entry name" value="Transl_elong_SelB"/>
</dbReference>
<dbReference type="SUPFAM" id="SSF46785">
    <property type="entry name" value="Winged helix' DNA-binding domain"/>
    <property type="match status" value="3"/>
</dbReference>
<dbReference type="InterPro" id="IPR027417">
    <property type="entry name" value="P-loop_NTPase"/>
</dbReference>
<dbReference type="NCBIfam" id="TIGR00475">
    <property type="entry name" value="selB"/>
    <property type="match status" value="1"/>
</dbReference>
<dbReference type="SUPFAM" id="SSF50447">
    <property type="entry name" value="Translation proteins"/>
    <property type="match status" value="1"/>
</dbReference>
<organism evidence="10 11">
    <name type="scientific">Desulforamulus aquiferis</name>
    <dbReference type="NCBI Taxonomy" id="1397668"/>
    <lineage>
        <taxon>Bacteria</taxon>
        <taxon>Bacillati</taxon>
        <taxon>Bacillota</taxon>
        <taxon>Clostridia</taxon>
        <taxon>Eubacteriales</taxon>
        <taxon>Peptococcaceae</taxon>
        <taxon>Desulforamulus</taxon>
    </lineage>
</organism>
<dbReference type="InterPro" id="IPR031157">
    <property type="entry name" value="G_TR_CS"/>
</dbReference>
<comment type="caution">
    <text evidence="10">The sequence shown here is derived from an EMBL/GenBank/DDBJ whole genome shotgun (WGS) entry which is preliminary data.</text>
</comment>
<dbReference type="InterPro" id="IPR015191">
    <property type="entry name" value="SelB_WHD4"/>
</dbReference>
<dbReference type="GO" id="GO:0003723">
    <property type="term" value="F:RNA binding"/>
    <property type="evidence" value="ECO:0007669"/>
    <property type="project" value="InterPro"/>
</dbReference>
<evidence type="ECO:0000313" key="11">
    <source>
        <dbReference type="Proteomes" id="UP001172911"/>
    </source>
</evidence>
<gene>
    <name evidence="10" type="primary">selB</name>
    <name evidence="10" type="ORF">P6N53_01755</name>
</gene>
<feature type="domain" description="Tr-type G" evidence="9">
    <location>
        <begin position="1"/>
        <end position="177"/>
    </location>
</feature>
<dbReference type="Pfam" id="PF09106">
    <property type="entry name" value="WHD_2nd_SelB"/>
    <property type="match status" value="1"/>
</dbReference>
<keyword evidence="5" id="KW-0648">Protein biosynthesis</keyword>
<comment type="subcellular location">
    <subcellularLocation>
        <location evidence="1">Cytoplasm</location>
    </subcellularLocation>
</comment>
<dbReference type="FunFam" id="3.40.50.300:FF:001064">
    <property type="entry name" value="Selenocysteine-specific translation elongation factor"/>
    <property type="match status" value="1"/>
</dbReference>
<dbReference type="Gene3D" id="3.40.50.300">
    <property type="entry name" value="P-loop containing nucleotide triphosphate hydrolases"/>
    <property type="match status" value="1"/>
</dbReference>
<dbReference type="Proteomes" id="UP001172911">
    <property type="component" value="Unassembled WGS sequence"/>
</dbReference>
<dbReference type="CDD" id="cd04171">
    <property type="entry name" value="SelB"/>
    <property type="match status" value="1"/>
</dbReference>
<dbReference type="GO" id="GO:0005829">
    <property type="term" value="C:cytosol"/>
    <property type="evidence" value="ECO:0007669"/>
    <property type="project" value="TreeGrafter"/>
</dbReference>
<dbReference type="PRINTS" id="PR00315">
    <property type="entry name" value="ELONGATNFCT"/>
</dbReference>
<keyword evidence="4" id="KW-0547">Nucleotide-binding</keyword>
<proteinExistence type="predicted"/>
<dbReference type="PANTHER" id="PTHR43721">
    <property type="entry name" value="ELONGATION FACTOR TU-RELATED"/>
    <property type="match status" value="1"/>
</dbReference>
<dbReference type="Gene3D" id="2.40.30.10">
    <property type="entry name" value="Translation factors"/>
    <property type="match status" value="2"/>
</dbReference>
<dbReference type="AlphaFoldDB" id="A0AAW7Z9B2"/>
<dbReference type="SUPFAM" id="SSF52540">
    <property type="entry name" value="P-loop containing nucleoside triphosphate hydrolases"/>
    <property type="match status" value="1"/>
</dbReference>
<dbReference type="InterPro" id="IPR004161">
    <property type="entry name" value="EFTu-like_2"/>
</dbReference>
<dbReference type="PROSITE" id="PS00301">
    <property type="entry name" value="G_TR_1"/>
    <property type="match status" value="1"/>
</dbReference>
<dbReference type="CDD" id="cd15491">
    <property type="entry name" value="selB_III"/>
    <property type="match status" value="1"/>
</dbReference>
<evidence type="ECO:0000256" key="2">
    <source>
        <dbReference type="ARBA" id="ARBA00015953"/>
    </source>
</evidence>
<dbReference type="GO" id="GO:0001514">
    <property type="term" value="P:selenocysteine incorporation"/>
    <property type="evidence" value="ECO:0007669"/>
    <property type="project" value="InterPro"/>
</dbReference>
<dbReference type="InterPro" id="IPR009001">
    <property type="entry name" value="Transl_elong_EF1A/Init_IF2_C"/>
</dbReference>
<protein>
    <recommendedName>
        <fullName evidence="2">Selenocysteine-specific elongation factor</fullName>
    </recommendedName>
    <alternativeName>
        <fullName evidence="8">SelB translation factor</fullName>
    </alternativeName>
</protein>
<keyword evidence="11" id="KW-1185">Reference proteome</keyword>
<evidence type="ECO:0000256" key="1">
    <source>
        <dbReference type="ARBA" id="ARBA00004496"/>
    </source>
</evidence>
<dbReference type="Pfam" id="PF25461">
    <property type="entry name" value="Beta-barrel_SelB"/>
    <property type="match status" value="1"/>
</dbReference>
<dbReference type="InterPro" id="IPR050055">
    <property type="entry name" value="EF-Tu_GTPase"/>
</dbReference>
<dbReference type="RefSeq" id="WP_304540665.1">
    <property type="nucleotide sequence ID" value="NZ_JARPTC010000002.1"/>
</dbReference>
<dbReference type="GO" id="GO:0003924">
    <property type="term" value="F:GTPase activity"/>
    <property type="evidence" value="ECO:0007669"/>
    <property type="project" value="InterPro"/>
</dbReference>
<keyword evidence="10" id="KW-0251">Elongation factor</keyword>
<dbReference type="Pfam" id="PF00009">
    <property type="entry name" value="GTP_EFTU"/>
    <property type="match status" value="1"/>
</dbReference>
<dbReference type="NCBIfam" id="TIGR00231">
    <property type="entry name" value="small_GTP"/>
    <property type="match status" value="1"/>
</dbReference>
<evidence type="ECO:0000256" key="8">
    <source>
        <dbReference type="ARBA" id="ARBA00031615"/>
    </source>
</evidence>
<keyword evidence="3" id="KW-0963">Cytoplasm</keyword>
<dbReference type="CDD" id="cd03696">
    <property type="entry name" value="SelB_II"/>
    <property type="match status" value="1"/>
</dbReference>